<evidence type="ECO:0000313" key="1">
    <source>
        <dbReference type="EMBL" id="GEO40170.1"/>
    </source>
</evidence>
<dbReference type="AlphaFoldDB" id="A0A512DVA1"/>
<dbReference type="OrthoDB" id="7360697at2"/>
<dbReference type="Proteomes" id="UP000321523">
    <property type="component" value="Unassembled WGS sequence"/>
</dbReference>
<comment type="caution">
    <text evidence="1">The sequence shown here is derived from an EMBL/GenBank/DDBJ whole genome shotgun (WGS) entry which is preliminary data.</text>
</comment>
<organism evidence="1 2">
    <name type="scientific">Skermanella aerolata</name>
    <dbReference type="NCBI Taxonomy" id="393310"/>
    <lineage>
        <taxon>Bacteria</taxon>
        <taxon>Pseudomonadati</taxon>
        <taxon>Pseudomonadota</taxon>
        <taxon>Alphaproteobacteria</taxon>
        <taxon>Rhodospirillales</taxon>
        <taxon>Azospirillaceae</taxon>
        <taxon>Skermanella</taxon>
    </lineage>
</organism>
<dbReference type="RefSeq" id="WP_052831220.1">
    <property type="nucleotide sequence ID" value="NZ_BJYZ01000020.1"/>
</dbReference>
<keyword evidence="2" id="KW-1185">Reference proteome</keyword>
<proteinExistence type="predicted"/>
<protein>
    <submittedName>
        <fullName evidence="1">Uncharacterized protein</fullName>
    </submittedName>
</protein>
<gene>
    <name evidence="1" type="ORF">SAE02_43180</name>
</gene>
<name>A0A512DVA1_9PROT</name>
<dbReference type="EMBL" id="BJYZ01000020">
    <property type="protein sequence ID" value="GEO40170.1"/>
    <property type="molecule type" value="Genomic_DNA"/>
</dbReference>
<sequence length="155" mass="16324">MIQNKPASGALTQHPFDPSTVPPAILVHGIGDLRAALEAASILGHPLTVLSIPGAAGSAGPAWFHALIQAGQAEFPHVPLTGVLDCADQPGHALAALRAGCRDLLLHESVPAWPRVQAIAEASAARLYRSRGPIFDPRFFREPIGACREWLAVNP</sequence>
<reference evidence="1 2" key="1">
    <citation type="submission" date="2019-07" db="EMBL/GenBank/DDBJ databases">
        <title>Whole genome shotgun sequence of Skermanella aerolata NBRC 106429.</title>
        <authorList>
            <person name="Hosoyama A."/>
            <person name="Uohara A."/>
            <person name="Ohji S."/>
            <person name="Ichikawa N."/>
        </authorList>
    </citation>
    <scope>NUCLEOTIDE SEQUENCE [LARGE SCALE GENOMIC DNA]</scope>
    <source>
        <strain evidence="1 2">NBRC 106429</strain>
    </source>
</reference>
<evidence type="ECO:0000313" key="2">
    <source>
        <dbReference type="Proteomes" id="UP000321523"/>
    </source>
</evidence>
<accession>A0A512DVA1</accession>